<comment type="caution">
    <text evidence="3">The sequence shown here is derived from an EMBL/GenBank/DDBJ whole genome shotgun (WGS) entry which is preliminary data.</text>
</comment>
<sequence length="748" mass="85056">MSKFSNFKSYDGSKVRKRGYRKNEVWDEHKDFILDLVGRGEKQRNILEALKNERGFNTNLNQLKSKLGIWGVSSKNLAKKQRKWIYLMKERRQALGKETVFYFSDSGQEITESQLGSIMKGGEKEFSAMNDVPASPGELEMATPPPTAPDYEDAENDATSQRHTELVDDPNVKATEPHRASSSPSTFPIDSPAISQVSIEDAGSGTSPATVNEPQTPEPAAESQPTTQLPSTFENIYKKVLHSLESFHLAANSSVAAADNLSPIDATGNSWSVPPDDHATELAEWMEDVYNDAEVFLEIVHNSVKNSGLSFAVCRDEIITQWTQEYDEDPLPYHIAWSIVNGIPLKPVVNGWEDFPVKVTTGPEWVYTSSDPVIQRNTWLPAEDPPESVLTVEEWEQIDHFFTKYYHKLKKFSDKVAKSNSEAEFVEIFRQRAAHLQKLRHFFGEYNYYTILALEGFADVCFQIHMIPDEDVLFIYECATKAFEIFGLKYHESALELYKQLGFLRKETKNYSGGMEAFISAYRIANFRWGFESLQCIEFIAEISRCNFKLGFPEGGDYVLRKGLTHIQSIAVKASPEDYYTHFGLAKALNFIASVCKSCGRKEAANTIGRFSIQQFMAYRSKYTGTDLSNNGWGPRYMGEAFLLLKDYENAAKMFQSAFEIYSDYYGQRDKRAMDAISKLCRSMRARGLIMYTVPILEKTLMLRGGAGDENEEDEIGFEIWMRYMETVMRVSGRKEELVDLKKRLTDG</sequence>
<proteinExistence type="predicted"/>
<feature type="region of interest" description="Disordered" evidence="1">
    <location>
        <begin position="127"/>
        <end position="229"/>
    </location>
</feature>
<dbReference type="Gene3D" id="1.25.40.10">
    <property type="entry name" value="Tetratricopeptide repeat domain"/>
    <property type="match status" value="1"/>
</dbReference>
<dbReference type="InterPro" id="IPR025676">
    <property type="entry name" value="Clr5_dom"/>
</dbReference>
<accession>A0A6G1MBD7</accession>
<reference evidence="3 4" key="1">
    <citation type="submission" date="2019-06" db="EMBL/GenBank/DDBJ databases">
        <authorList>
            <person name="Palmer J.M."/>
        </authorList>
    </citation>
    <scope>NUCLEOTIDE SEQUENCE [LARGE SCALE GENOMIC DNA]</scope>
    <source>
        <strain evidence="3 4">TWF191</strain>
    </source>
</reference>
<feature type="compositionally biased region" description="Polar residues" evidence="1">
    <location>
        <begin position="180"/>
        <end position="215"/>
    </location>
</feature>
<evidence type="ECO:0000313" key="4">
    <source>
        <dbReference type="Proteomes" id="UP000483672"/>
    </source>
</evidence>
<gene>
    <name evidence="3" type="ORF">TWF191_004546</name>
</gene>
<dbReference type="InterPro" id="IPR011990">
    <property type="entry name" value="TPR-like_helical_dom_sf"/>
</dbReference>
<dbReference type="SUPFAM" id="SSF48452">
    <property type="entry name" value="TPR-like"/>
    <property type="match status" value="1"/>
</dbReference>
<dbReference type="EMBL" id="WIPF01000022">
    <property type="protein sequence ID" value="KAF3226723.1"/>
    <property type="molecule type" value="Genomic_DNA"/>
</dbReference>
<dbReference type="Proteomes" id="UP000483672">
    <property type="component" value="Unassembled WGS sequence"/>
</dbReference>
<evidence type="ECO:0000313" key="3">
    <source>
        <dbReference type="EMBL" id="KAF3226723.1"/>
    </source>
</evidence>
<evidence type="ECO:0000259" key="2">
    <source>
        <dbReference type="Pfam" id="PF14420"/>
    </source>
</evidence>
<organism evidence="3 4">
    <name type="scientific">Orbilia oligospora</name>
    <name type="common">Nematode-trapping fungus</name>
    <name type="synonym">Arthrobotrys oligospora</name>
    <dbReference type="NCBI Taxonomy" id="2813651"/>
    <lineage>
        <taxon>Eukaryota</taxon>
        <taxon>Fungi</taxon>
        <taxon>Dikarya</taxon>
        <taxon>Ascomycota</taxon>
        <taxon>Pezizomycotina</taxon>
        <taxon>Orbiliomycetes</taxon>
        <taxon>Orbiliales</taxon>
        <taxon>Orbiliaceae</taxon>
        <taxon>Orbilia</taxon>
    </lineage>
</organism>
<protein>
    <recommendedName>
        <fullName evidence="2">Clr5 domain-containing protein</fullName>
    </recommendedName>
</protein>
<dbReference type="AlphaFoldDB" id="A0A6G1MBD7"/>
<dbReference type="Pfam" id="PF14420">
    <property type="entry name" value="Clr5"/>
    <property type="match status" value="1"/>
</dbReference>
<feature type="domain" description="Clr5" evidence="2">
    <location>
        <begin position="23"/>
        <end position="73"/>
    </location>
</feature>
<name>A0A6G1MBD7_ORBOL</name>
<evidence type="ECO:0000256" key="1">
    <source>
        <dbReference type="SAM" id="MobiDB-lite"/>
    </source>
</evidence>